<name>A0ACD5C4Q5_9SPHI</name>
<evidence type="ECO:0000313" key="2">
    <source>
        <dbReference type="Proteomes" id="UP001485301"/>
    </source>
</evidence>
<dbReference type="Proteomes" id="UP001485301">
    <property type="component" value="Chromosome"/>
</dbReference>
<evidence type="ECO:0000313" key="1">
    <source>
        <dbReference type="EMBL" id="WZN56841.1"/>
    </source>
</evidence>
<gene>
    <name evidence="1" type="ORF">AACH28_04740</name>
</gene>
<organism evidence="1 2">
    <name type="scientific">Sphingobacterium thalpophilum</name>
    <dbReference type="NCBI Taxonomy" id="259"/>
    <lineage>
        <taxon>Bacteria</taxon>
        <taxon>Pseudomonadati</taxon>
        <taxon>Bacteroidota</taxon>
        <taxon>Sphingobacteriia</taxon>
        <taxon>Sphingobacteriales</taxon>
        <taxon>Sphingobacteriaceae</taxon>
        <taxon>Sphingobacterium</taxon>
    </lineage>
</organism>
<protein>
    <submittedName>
        <fullName evidence="1">Uncharacterized protein</fullName>
    </submittedName>
</protein>
<accession>A0ACD5C4Q5</accession>
<proteinExistence type="predicted"/>
<reference evidence="1" key="1">
    <citation type="submission" date="2024-04" db="EMBL/GenBank/DDBJ databases">
        <title>Complete genome sequence of Sphingobacterium thalpophiium BAA-1094.</title>
        <authorList>
            <person name="Adaikpoh B.I."/>
        </authorList>
    </citation>
    <scope>NUCLEOTIDE SEQUENCE</scope>
    <source>
        <strain evidence="1">BAA-1094</strain>
    </source>
</reference>
<dbReference type="EMBL" id="CP151087">
    <property type="protein sequence ID" value="WZN56841.1"/>
    <property type="molecule type" value="Genomic_DNA"/>
</dbReference>
<sequence>MINTTIDRSKGEMILKYPVLCRRKDEVVKFYSNQQAFNIWSIRQRVFIKDVLAKFMKQRQYALAMHMTSRQDIALRRIDFVLRSYYEKDSLKLLVKKVIMLESDILEIAPSPRSRFYEHYVTVIVCLFNWCKWYSKQF</sequence>
<keyword evidence="2" id="KW-1185">Reference proteome</keyword>